<reference evidence="2" key="1">
    <citation type="submission" date="2025-08" db="UniProtKB">
        <authorList>
            <consortium name="RefSeq"/>
        </authorList>
    </citation>
    <scope>IDENTIFICATION</scope>
    <source>
        <tissue evidence="2">Gonads</tissue>
    </source>
</reference>
<dbReference type="OrthoDB" id="6780957at2759"/>
<dbReference type="InParanoid" id="A0A6J2XL40"/>
<dbReference type="AlphaFoldDB" id="A0A6J2XL40"/>
<organism evidence="1 2">
    <name type="scientific">Sitophilus oryzae</name>
    <name type="common">Rice weevil</name>
    <name type="synonym">Curculio oryzae</name>
    <dbReference type="NCBI Taxonomy" id="7048"/>
    <lineage>
        <taxon>Eukaryota</taxon>
        <taxon>Metazoa</taxon>
        <taxon>Ecdysozoa</taxon>
        <taxon>Arthropoda</taxon>
        <taxon>Hexapoda</taxon>
        <taxon>Insecta</taxon>
        <taxon>Pterygota</taxon>
        <taxon>Neoptera</taxon>
        <taxon>Endopterygota</taxon>
        <taxon>Coleoptera</taxon>
        <taxon>Polyphaga</taxon>
        <taxon>Cucujiformia</taxon>
        <taxon>Curculionidae</taxon>
        <taxon>Dryophthorinae</taxon>
        <taxon>Sitophilus</taxon>
    </lineage>
</organism>
<dbReference type="GeneID" id="115879472"/>
<evidence type="ECO:0000313" key="2">
    <source>
        <dbReference type="RefSeq" id="XP_030752228.1"/>
    </source>
</evidence>
<dbReference type="RefSeq" id="XP_030752228.1">
    <property type="nucleotide sequence ID" value="XM_030896368.1"/>
</dbReference>
<accession>A0A6J2XL40</accession>
<gene>
    <name evidence="2" type="primary">LOC115879472</name>
</gene>
<keyword evidence="1" id="KW-1185">Reference proteome</keyword>
<proteinExistence type="predicted"/>
<name>A0A6J2XL40_SITOR</name>
<evidence type="ECO:0000313" key="1">
    <source>
        <dbReference type="Proteomes" id="UP000504635"/>
    </source>
</evidence>
<protein>
    <submittedName>
        <fullName evidence="2">Uncharacterized protein LOC115879472</fullName>
    </submittedName>
</protein>
<dbReference type="Proteomes" id="UP000504635">
    <property type="component" value="Unplaced"/>
</dbReference>
<dbReference type="KEGG" id="soy:115879472"/>
<sequence length="224" mass="25899">MPNIGGPRQEKRILLNEVVHASILYAAPIWAKALEVKKRKTETSISSATGALRVVSAYRTVAEQAVFVIAGRTDKADIKNEAKEILYQLWQRRWDEAYGGKWTHMLIPNIRRWTERKHGQVDYYLSQILSGHGAFEHYLYRFKKRASAACKYCSSAIDDVSHTIFECSAWEPGRLKIKGIFKVPFKKENLVPSIVEDEDIWEAFVAFISKILRQKELDQRRVEE</sequence>